<protein>
    <submittedName>
        <fullName evidence="2">DUF5329 family protein</fullName>
    </submittedName>
</protein>
<organism evidence="2 3">
    <name type="scientific">Dyella ginsengisoli</name>
    <dbReference type="NCBI Taxonomy" id="363848"/>
    <lineage>
        <taxon>Bacteria</taxon>
        <taxon>Pseudomonadati</taxon>
        <taxon>Pseudomonadota</taxon>
        <taxon>Gammaproteobacteria</taxon>
        <taxon>Lysobacterales</taxon>
        <taxon>Rhodanobacteraceae</taxon>
        <taxon>Dyella</taxon>
    </lineage>
</organism>
<dbReference type="InterPro" id="IPR035242">
    <property type="entry name" value="DUF5329"/>
</dbReference>
<sequence>MVRLMLVAVLLLVTFTALAQSPPAVEQRKIDYLIQSVAQLKGAQFIRNGSAYHAAAAVHHLELKRHYAGDRVRSADDFIRLCATGSSMSGKPYTIRFADGHVETVADWLRARLFAWHDAPVSLAPGSPTTSPRR</sequence>
<proteinExistence type="predicted"/>
<reference evidence="2 3" key="1">
    <citation type="submission" date="2020-10" db="EMBL/GenBank/DDBJ databases">
        <title>Phylogeny of dyella-like bacteria.</title>
        <authorList>
            <person name="Fu J."/>
        </authorList>
    </citation>
    <scope>NUCLEOTIDE SEQUENCE [LARGE SCALE GENOMIC DNA]</scope>
    <source>
        <strain evidence="2 3">Gsoil3046</strain>
    </source>
</reference>
<dbReference type="Proteomes" id="UP001620460">
    <property type="component" value="Unassembled WGS sequence"/>
</dbReference>
<comment type="caution">
    <text evidence="2">The sequence shown here is derived from an EMBL/GenBank/DDBJ whole genome shotgun (WGS) entry which is preliminary data.</text>
</comment>
<evidence type="ECO:0000313" key="3">
    <source>
        <dbReference type="Proteomes" id="UP001620460"/>
    </source>
</evidence>
<feature type="signal peptide" evidence="1">
    <location>
        <begin position="1"/>
        <end position="19"/>
    </location>
</feature>
<feature type="chain" id="PRO_5045538312" evidence="1">
    <location>
        <begin position="20"/>
        <end position="134"/>
    </location>
</feature>
<evidence type="ECO:0000313" key="2">
    <source>
        <dbReference type="EMBL" id="MFK2905366.1"/>
    </source>
</evidence>
<keyword evidence="1" id="KW-0732">Signal</keyword>
<keyword evidence="3" id="KW-1185">Reference proteome</keyword>
<dbReference type="Pfam" id="PF17263">
    <property type="entry name" value="DUF5329"/>
    <property type="match status" value="1"/>
</dbReference>
<accession>A0ABW8JYU8</accession>
<name>A0ABW8JYU8_9GAMM</name>
<gene>
    <name evidence="2" type="ORF">ISP17_15490</name>
</gene>
<dbReference type="EMBL" id="JADIKM010000004">
    <property type="protein sequence ID" value="MFK2905366.1"/>
    <property type="molecule type" value="Genomic_DNA"/>
</dbReference>
<evidence type="ECO:0000256" key="1">
    <source>
        <dbReference type="SAM" id="SignalP"/>
    </source>
</evidence>
<dbReference type="RefSeq" id="WP_404634802.1">
    <property type="nucleotide sequence ID" value="NZ_JADIKM010000004.1"/>
</dbReference>